<evidence type="ECO:0000313" key="1">
    <source>
        <dbReference type="EMBL" id="KAG0415417.1"/>
    </source>
</evidence>
<dbReference type="EMBL" id="JABSTQ010011071">
    <property type="protein sequence ID" value="KAG0415417.1"/>
    <property type="molecule type" value="Genomic_DNA"/>
</dbReference>
<organism evidence="1 2">
    <name type="scientific">Ixodes persulcatus</name>
    <name type="common">Taiga tick</name>
    <dbReference type="NCBI Taxonomy" id="34615"/>
    <lineage>
        <taxon>Eukaryota</taxon>
        <taxon>Metazoa</taxon>
        <taxon>Ecdysozoa</taxon>
        <taxon>Arthropoda</taxon>
        <taxon>Chelicerata</taxon>
        <taxon>Arachnida</taxon>
        <taxon>Acari</taxon>
        <taxon>Parasitiformes</taxon>
        <taxon>Ixodida</taxon>
        <taxon>Ixodoidea</taxon>
        <taxon>Ixodidae</taxon>
        <taxon>Ixodinae</taxon>
        <taxon>Ixodes</taxon>
    </lineage>
</organism>
<dbReference type="Proteomes" id="UP000805193">
    <property type="component" value="Unassembled WGS sequence"/>
</dbReference>
<comment type="caution">
    <text evidence="1">The sequence shown here is derived from an EMBL/GenBank/DDBJ whole genome shotgun (WGS) entry which is preliminary data.</text>
</comment>
<name>A0AC60P7F5_IXOPE</name>
<reference evidence="1 2" key="1">
    <citation type="journal article" date="2020" name="Cell">
        <title>Large-Scale Comparative Analyses of Tick Genomes Elucidate Their Genetic Diversity and Vector Capacities.</title>
        <authorList>
            <consortium name="Tick Genome and Microbiome Consortium (TIGMIC)"/>
            <person name="Jia N."/>
            <person name="Wang J."/>
            <person name="Shi W."/>
            <person name="Du L."/>
            <person name="Sun Y."/>
            <person name="Zhan W."/>
            <person name="Jiang J.F."/>
            <person name="Wang Q."/>
            <person name="Zhang B."/>
            <person name="Ji P."/>
            <person name="Bell-Sakyi L."/>
            <person name="Cui X.M."/>
            <person name="Yuan T.T."/>
            <person name="Jiang B.G."/>
            <person name="Yang W.F."/>
            <person name="Lam T.T."/>
            <person name="Chang Q.C."/>
            <person name="Ding S.J."/>
            <person name="Wang X.J."/>
            <person name="Zhu J.G."/>
            <person name="Ruan X.D."/>
            <person name="Zhao L."/>
            <person name="Wei J.T."/>
            <person name="Ye R.Z."/>
            <person name="Que T.C."/>
            <person name="Du C.H."/>
            <person name="Zhou Y.H."/>
            <person name="Cheng J.X."/>
            <person name="Dai P.F."/>
            <person name="Guo W.B."/>
            <person name="Han X.H."/>
            <person name="Huang E.J."/>
            <person name="Li L.F."/>
            <person name="Wei W."/>
            <person name="Gao Y.C."/>
            <person name="Liu J.Z."/>
            <person name="Shao H.Z."/>
            <person name="Wang X."/>
            <person name="Wang C.C."/>
            <person name="Yang T.C."/>
            <person name="Huo Q.B."/>
            <person name="Li W."/>
            <person name="Chen H.Y."/>
            <person name="Chen S.E."/>
            <person name="Zhou L.G."/>
            <person name="Ni X.B."/>
            <person name="Tian J.H."/>
            <person name="Sheng Y."/>
            <person name="Liu T."/>
            <person name="Pan Y.S."/>
            <person name="Xia L.Y."/>
            <person name="Li J."/>
            <person name="Zhao F."/>
            <person name="Cao W.C."/>
        </authorList>
    </citation>
    <scope>NUCLEOTIDE SEQUENCE [LARGE SCALE GENOMIC DNA]</scope>
    <source>
        <strain evidence="1">Iper-2018</strain>
    </source>
</reference>
<proteinExistence type="predicted"/>
<evidence type="ECO:0000313" key="2">
    <source>
        <dbReference type="Proteomes" id="UP000805193"/>
    </source>
</evidence>
<keyword evidence="2" id="KW-1185">Reference proteome</keyword>
<sequence length="998" mass="107607">EQETALHFAAQYGHADAVALLLSHGAEPGLRNVRGESPLDLAAQYGRLESVSLLAGAQAHSLQRLATPHHSPLHLAARNGHRQVVRLLLDRGFPVNCRTDGGTALHEAATFGKLDVVRLLLDYGVDPDLRDAQGRRATDVLEELNTGIAKQARDMIRERAEADSGGSADASPRSISPPPAFASPVARQGLPRRNSAGLGSPDLLADMAAARHAKRPSLGDVARVSLRAHEERPGGPLVLSLSPGELAQVPPPACFQVRSDEDGHWAGSGYLPMASLQQPKPQPPAKPPRRSVAHSPGVYEQLCLSSSGRRRRLSSGDSRSPPAEYVDMRPNHDASSRLCELSSLYDQAASECLSGRQQHTRSASDTTGASDERPGSLSLGAKRATVQIPLSPSHYAQPPTPEFPPPSPSTAESGIHDRIRPLSREYVVQRRRRLGSVGGSVDGGRRSSRDADTLTDEDPLLQLNGGDPAPAGSVEEIVEENPFAGLCRGSSKTEDPPTPAVEPGSKPRLGPKPAPPPRRRVPPVDTGIGNSHGDGETAAEPSRQQPSSPFDENAEWAEIADIMASFGSGIARESVFARDMEEEFARTLTRQKKQTAPTEDGLSSARPETIDQWLLELGLPEYANLLLVNGYDDVRFLGGGLVEDQDLLDMGVSNADHRRAMVESAAERLPRVPQLEPGSDPGLDAWLDSIGLGCYAERFRENGFGSVDRCRLIWELELNTVLEISKLGHQKRILASLGERAPNRFADLDDLDLGLSKLNMGLRELGVEEEDRPPPCALRIRPPTQLMSDPGRSPVPLGEGPRPPPSGGTIPSCSSTAAATTLRSMLLRKVANTHILPTVARGVAALVSPQPIHLLSQYLGSTLVKELQGTESTRQSIHKLKASTRNIGKIPSVLLSVSHRGVKFVDAVTKRPVCEHEIRNIHCACQDADDLTHFAYITKEHQTNHHYCHVFCAQTMELATEIILTLGQAFEVAYQLALRDRGGLQEGPRAPPASSQRT</sequence>
<protein>
    <submittedName>
        <fullName evidence="1">Uncharacterized protein</fullName>
    </submittedName>
</protein>
<gene>
    <name evidence="1" type="ORF">HPB47_007393</name>
</gene>
<accession>A0AC60P7F5</accession>
<feature type="non-terminal residue" evidence="1">
    <location>
        <position position="1"/>
    </location>
</feature>